<keyword evidence="1" id="KW-0812">Transmembrane</keyword>
<comment type="caution">
    <text evidence="2">The sequence shown here is derived from an EMBL/GenBank/DDBJ whole genome shotgun (WGS) entry which is preliminary data.</text>
</comment>
<reference evidence="2" key="1">
    <citation type="journal article" date="2021" name="Mol. Ecol. Resour.">
        <title>Phylogenomic analyses of the genus Drosophila reveals genomic signals of climate adaptation.</title>
        <authorList>
            <person name="Li F."/>
            <person name="Rane R.V."/>
            <person name="Luria V."/>
            <person name="Xiong Z."/>
            <person name="Chen J."/>
            <person name="Li Z."/>
            <person name="Catullo R.A."/>
            <person name="Griffin P.C."/>
            <person name="Schiffer M."/>
            <person name="Pearce S."/>
            <person name="Lee S.F."/>
            <person name="McElroy K."/>
            <person name="Stocker A."/>
            <person name="Shirriffs J."/>
            <person name="Cockerell F."/>
            <person name="Coppin C."/>
            <person name="Sgro C.M."/>
            <person name="Karger A."/>
            <person name="Cain J.W."/>
            <person name="Weber J.A."/>
            <person name="Santpere G."/>
            <person name="Kirschner M.W."/>
            <person name="Hoffmann A.A."/>
            <person name="Oakeshott J.G."/>
            <person name="Zhang G."/>
        </authorList>
    </citation>
    <scope>NUCLEOTIDE SEQUENCE</scope>
    <source>
        <strain evidence="2">BGI-SZ-2011g</strain>
    </source>
</reference>
<feature type="transmembrane region" description="Helical" evidence="1">
    <location>
        <begin position="65"/>
        <end position="85"/>
    </location>
</feature>
<dbReference type="AlphaFoldDB" id="A0AAD4JRB5"/>
<name>A0AAD4JRB5_9MUSC</name>
<dbReference type="EMBL" id="JAJJHW010003889">
    <property type="protein sequence ID" value="KAH8355162.1"/>
    <property type="molecule type" value="Genomic_DNA"/>
</dbReference>
<feature type="transmembrane region" description="Helical" evidence="1">
    <location>
        <begin position="7"/>
        <end position="37"/>
    </location>
</feature>
<sequence>MLWNKKCSIFCLCISIWGTIQLLVMGVCLSLNALAFVDHLKLDETYDSVEDFRSDSDSVYQEVAVRFYATAALYGVFAMVSLICIR</sequence>
<protein>
    <submittedName>
        <fullName evidence="2">Uncharacterized protein</fullName>
    </submittedName>
</protein>
<keyword evidence="1" id="KW-1133">Transmembrane helix</keyword>
<evidence type="ECO:0000256" key="1">
    <source>
        <dbReference type="SAM" id="Phobius"/>
    </source>
</evidence>
<keyword evidence="1" id="KW-0472">Membrane</keyword>
<keyword evidence="3" id="KW-1185">Reference proteome</keyword>
<proteinExistence type="predicted"/>
<dbReference type="Proteomes" id="UP001200034">
    <property type="component" value="Unassembled WGS sequence"/>
</dbReference>
<accession>A0AAD4JRB5</accession>
<feature type="non-terminal residue" evidence="2">
    <location>
        <position position="86"/>
    </location>
</feature>
<evidence type="ECO:0000313" key="2">
    <source>
        <dbReference type="EMBL" id="KAH8355162.1"/>
    </source>
</evidence>
<gene>
    <name evidence="2" type="ORF">KR093_007259</name>
</gene>
<organism evidence="2 3">
    <name type="scientific">Drosophila rubida</name>
    <dbReference type="NCBI Taxonomy" id="30044"/>
    <lineage>
        <taxon>Eukaryota</taxon>
        <taxon>Metazoa</taxon>
        <taxon>Ecdysozoa</taxon>
        <taxon>Arthropoda</taxon>
        <taxon>Hexapoda</taxon>
        <taxon>Insecta</taxon>
        <taxon>Pterygota</taxon>
        <taxon>Neoptera</taxon>
        <taxon>Endopterygota</taxon>
        <taxon>Diptera</taxon>
        <taxon>Brachycera</taxon>
        <taxon>Muscomorpha</taxon>
        <taxon>Ephydroidea</taxon>
        <taxon>Drosophilidae</taxon>
        <taxon>Drosophila</taxon>
    </lineage>
</organism>
<evidence type="ECO:0000313" key="3">
    <source>
        <dbReference type="Proteomes" id="UP001200034"/>
    </source>
</evidence>